<dbReference type="PANTHER" id="PTHR16305">
    <property type="entry name" value="TESTICULAR SOLUBLE ADENYLYL CYCLASE"/>
    <property type="match status" value="1"/>
</dbReference>
<dbReference type="GO" id="GO:0005524">
    <property type="term" value="F:ATP binding"/>
    <property type="evidence" value="ECO:0007669"/>
    <property type="project" value="UniProtKB-KW"/>
</dbReference>
<dbReference type="SUPFAM" id="SSF48452">
    <property type="entry name" value="TPR-like"/>
    <property type="match status" value="2"/>
</dbReference>
<dbReference type="CDD" id="cd00383">
    <property type="entry name" value="trans_reg_C"/>
    <property type="match status" value="1"/>
</dbReference>
<dbReference type="InterPro" id="IPR001867">
    <property type="entry name" value="OmpR/PhoB-type_DNA-bd"/>
</dbReference>
<name>C7RJ06_ACCRE</name>
<dbReference type="PANTHER" id="PTHR16305:SF28">
    <property type="entry name" value="GUANYLATE CYCLASE DOMAIN-CONTAINING PROTEIN"/>
    <property type="match status" value="1"/>
</dbReference>
<dbReference type="STRING" id="522306.CAP2UW1_0132"/>
<dbReference type="SUPFAM" id="SSF52540">
    <property type="entry name" value="P-loop containing nucleoside triphosphate hydrolases"/>
    <property type="match status" value="1"/>
</dbReference>
<dbReference type="Pfam" id="PF00486">
    <property type="entry name" value="Trans_reg_C"/>
    <property type="match status" value="1"/>
</dbReference>
<feature type="DNA-binding region" description="OmpR/PhoB-type" evidence="4">
    <location>
        <begin position="16"/>
        <end position="114"/>
    </location>
</feature>
<dbReference type="InterPro" id="IPR016032">
    <property type="entry name" value="Sig_transdc_resp-reg_C-effctor"/>
</dbReference>
<dbReference type="GO" id="GO:0000160">
    <property type="term" value="P:phosphorelay signal transduction system"/>
    <property type="evidence" value="ECO:0007669"/>
    <property type="project" value="InterPro"/>
</dbReference>
<evidence type="ECO:0000313" key="6">
    <source>
        <dbReference type="EMBL" id="ACV33492.1"/>
    </source>
</evidence>
<evidence type="ECO:0000256" key="1">
    <source>
        <dbReference type="ARBA" id="ARBA00022741"/>
    </source>
</evidence>
<dbReference type="InterPro" id="IPR011990">
    <property type="entry name" value="TPR-like_helical_dom_sf"/>
</dbReference>
<dbReference type="PROSITE" id="PS51755">
    <property type="entry name" value="OMPR_PHOB"/>
    <property type="match status" value="1"/>
</dbReference>
<dbReference type="SMART" id="SM00862">
    <property type="entry name" value="Trans_reg_C"/>
    <property type="match status" value="1"/>
</dbReference>
<evidence type="ECO:0000256" key="2">
    <source>
        <dbReference type="ARBA" id="ARBA00022840"/>
    </source>
</evidence>
<dbReference type="EMBL" id="CP001715">
    <property type="protein sequence ID" value="ACV33492.1"/>
    <property type="molecule type" value="Genomic_DNA"/>
</dbReference>
<keyword evidence="3 4" id="KW-0238">DNA-binding</keyword>
<keyword evidence="1" id="KW-0547">Nucleotide-binding</keyword>
<feature type="domain" description="OmpR/PhoB-type" evidence="5">
    <location>
        <begin position="16"/>
        <end position="114"/>
    </location>
</feature>
<dbReference type="eggNOG" id="COG3710">
    <property type="taxonomic scope" value="Bacteria"/>
</dbReference>
<dbReference type="Gene3D" id="1.10.10.10">
    <property type="entry name" value="Winged helix-like DNA-binding domain superfamily/Winged helix DNA-binding domain"/>
    <property type="match status" value="1"/>
</dbReference>
<dbReference type="GO" id="GO:0003677">
    <property type="term" value="F:DNA binding"/>
    <property type="evidence" value="ECO:0007669"/>
    <property type="project" value="UniProtKB-UniRule"/>
</dbReference>
<evidence type="ECO:0000256" key="3">
    <source>
        <dbReference type="ARBA" id="ARBA00023125"/>
    </source>
</evidence>
<reference evidence="6" key="2">
    <citation type="submission" date="2009-09" db="EMBL/GenBank/DDBJ databases">
        <title>Complete sequence of chromosome of Candidatus Accumulibacter phosphatis clade IIA str. UW-1.</title>
        <authorList>
            <consortium name="US DOE Joint Genome Institute"/>
            <person name="Martin H.G."/>
            <person name="Ivanova N."/>
            <person name="Kunin V."/>
            <person name="Warnecke F."/>
            <person name="Barry K."/>
            <person name="He S."/>
            <person name="Salamov A."/>
            <person name="Szeto E."/>
            <person name="Dalin E."/>
            <person name="Pangilinan J.L."/>
            <person name="Lapidus A."/>
            <person name="Lowry S."/>
            <person name="Kyrpides N.C."/>
            <person name="McMahon K.D."/>
            <person name="Hugenholtz P."/>
        </authorList>
    </citation>
    <scope>NUCLEOTIDE SEQUENCE [LARGE SCALE GENOMIC DNA]</scope>
    <source>
        <strain evidence="6">UW-1</strain>
    </source>
</reference>
<dbReference type="InterPro" id="IPR036388">
    <property type="entry name" value="WH-like_DNA-bd_sf"/>
</dbReference>
<sequence length="975" mass="106892">MIERPASGRPKGEPHPLRVRFDRFELDEANARLLRDGTAVALAPRPFAVLCALVRHAGSLLTTNALLDEVWGHQFVTDSVLRTAISELRTVLDDDARKPRYIETVSRRGYRFVAAPSALAAAPGVQPSVSGFTAAHVPYFIGRAEPLSRLRRTWDTACSGKRAVGWIVGEPGIGKTTLIEQFIARLGNVACARGQCVDHYGTAESYLPVLEALDELCRSDSEVPSLLRAVAPTWLLQLPWLSTTDEREALRRELAGVSPDRMLREMGQFLDRYTERRPLLLVTEDLHWSDRATIQLIDYIARRRGSARIMWLASFRLAEVVALDHPLNPLRHELRLHDLCEEIVLDPFSESEVADYVAARSPAIATDEAFVRALHERTDGVALFVASVMTEVITRAEHAGDNASAGSQLAKIAVAEHLAAIIDHYIAKLTGDQRLVLSAAAVCGIEFGIPTISGALERDAFWVGQTCDELARAQLWLVAPRPQGGNNAAELPYSFRHALFRQVLYEHTNPSIRSQLHRKVGTTLERERAAGASVAAAELAMHFELGREPMAALRHYVAAAEAALARLSPRECMNLTEHALTLLGQAPEGTQRNALEIALATFHGVAATHVHGISHPEAKIAFQRAYALLADIPDHSMRGRLLHGFAFVLSLRADYAEALAVAERAEALSSAPNDPVLVLVTCIVHGYVAQLQGRLRAAGTWIERGLVAAELLELAPVEIFVADPQVTLLGLQGIHLLHSGFVEQARARLERAHARALLLGWPNTRLAALWYAALFEVRLGNAERVAALADEMRALVDESKVAQGRTACRWFRGWADARMGRPRDGYRRIREAYEDNTQLGMLAGGSEVLGYATEALVLAGDWDGAQHELEDALQVANTLGERVYLPQLFVMQAVIGRARGDRAAADAAIRRAIVEARAQEAPWLELMALIELCERHSATAEDRRALAELVDQLPEALDTPAAARARALLAKAKSG</sequence>
<evidence type="ECO:0000259" key="5">
    <source>
        <dbReference type="PROSITE" id="PS51755"/>
    </source>
</evidence>
<protein>
    <submittedName>
        <fullName evidence="6">Transcriptional regulator, putative ATPase, winged helix family</fullName>
    </submittedName>
</protein>
<dbReference type="HOGENOM" id="CLU_004435_2_0_4"/>
<dbReference type="GO" id="GO:0004016">
    <property type="term" value="F:adenylate cyclase activity"/>
    <property type="evidence" value="ECO:0007669"/>
    <property type="project" value="TreeGrafter"/>
</dbReference>
<keyword evidence="2" id="KW-0067">ATP-binding</keyword>
<dbReference type="Gene3D" id="1.25.40.10">
    <property type="entry name" value="Tetratricopeptide repeat domain"/>
    <property type="match status" value="1"/>
</dbReference>
<accession>C7RJ06</accession>
<dbReference type="eggNOG" id="COG0457">
    <property type="taxonomic scope" value="Bacteria"/>
</dbReference>
<dbReference type="Gene3D" id="3.40.50.300">
    <property type="entry name" value="P-loop containing nucleotide triphosphate hydrolases"/>
    <property type="match status" value="1"/>
</dbReference>
<reference evidence="6" key="1">
    <citation type="submission" date="2009-08" db="EMBL/GenBank/DDBJ databases">
        <authorList>
            <consortium name="US DOE Joint Genome Institute"/>
            <person name="Lucas S."/>
            <person name="Copeland A."/>
            <person name="Lapidus A."/>
            <person name="Glavina del Rio T."/>
            <person name="Dalin E."/>
            <person name="Tice H."/>
            <person name="Bruce D."/>
            <person name="Barry K."/>
            <person name="Pitluck S."/>
            <person name="Lowry S."/>
            <person name="Larimer F."/>
            <person name="Land M."/>
            <person name="Hauser L."/>
            <person name="Kyrpides N."/>
            <person name="Ivanova N."/>
            <person name="McMahon K.D."/>
            <person name="Hugenholtz P."/>
        </authorList>
    </citation>
    <scope>NUCLEOTIDE SEQUENCE</scope>
    <source>
        <strain evidence="6">UW-1</strain>
    </source>
</reference>
<dbReference type="KEGG" id="app:CAP2UW1_0132"/>
<dbReference type="AlphaFoldDB" id="C7RJ06"/>
<dbReference type="GO" id="GO:0006355">
    <property type="term" value="P:regulation of DNA-templated transcription"/>
    <property type="evidence" value="ECO:0007669"/>
    <property type="project" value="InterPro"/>
</dbReference>
<dbReference type="GO" id="GO:0005737">
    <property type="term" value="C:cytoplasm"/>
    <property type="evidence" value="ECO:0007669"/>
    <property type="project" value="TreeGrafter"/>
</dbReference>
<organism evidence="6">
    <name type="scientific">Accumulibacter regalis</name>
    <dbReference type="NCBI Taxonomy" id="522306"/>
    <lineage>
        <taxon>Bacteria</taxon>
        <taxon>Pseudomonadati</taxon>
        <taxon>Pseudomonadota</taxon>
        <taxon>Betaproteobacteria</taxon>
        <taxon>Candidatus Accumulibacter</taxon>
    </lineage>
</organism>
<evidence type="ECO:0000256" key="4">
    <source>
        <dbReference type="PROSITE-ProRule" id="PRU01091"/>
    </source>
</evidence>
<gene>
    <name evidence="6" type="ordered locus">CAP2UW1_0132</name>
</gene>
<proteinExistence type="predicted"/>
<dbReference type="eggNOG" id="COG3899">
    <property type="taxonomic scope" value="Bacteria"/>
</dbReference>
<dbReference type="InterPro" id="IPR041664">
    <property type="entry name" value="AAA_16"/>
</dbReference>
<dbReference type="OrthoDB" id="9758570at2"/>
<dbReference type="InterPro" id="IPR027417">
    <property type="entry name" value="P-loop_NTPase"/>
</dbReference>
<dbReference type="Pfam" id="PF13191">
    <property type="entry name" value="AAA_16"/>
    <property type="match status" value="1"/>
</dbReference>
<dbReference type="SUPFAM" id="SSF46894">
    <property type="entry name" value="C-terminal effector domain of the bipartite response regulators"/>
    <property type="match status" value="1"/>
</dbReference>